<keyword evidence="2" id="KW-1133">Transmembrane helix</keyword>
<organism evidence="3 4">
    <name type="scientific">Cynara cardunculus var. scolymus</name>
    <name type="common">Globe artichoke</name>
    <name type="synonym">Cynara scolymus</name>
    <dbReference type="NCBI Taxonomy" id="59895"/>
    <lineage>
        <taxon>Eukaryota</taxon>
        <taxon>Viridiplantae</taxon>
        <taxon>Streptophyta</taxon>
        <taxon>Embryophyta</taxon>
        <taxon>Tracheophyta</taxon>
        <taxon>Spermatophyta</taxon>
        <taxon>Magnoliopsida</taxon>
        <taxon>eudicotyledons</taxon>
        <taxon>Gunneridae</taxon>
        <taxon>Pentapetalae</taxon>
        <taxon>asterids</taxon>
        <taxon>campanulids</taxon>
        <taxon>Asterales</taxon>
        <taxon>Asteraceae</taxon>
        <taxon>Carduoideae</taxon>
        <taxon>Cardueae</taxon>
        <taxon>Carduinae</taxon>
        <taxon>Cynara</taxon>
    </lineage>
</organism>
<feature type="transmembrane region" description="Helical" evidence="2">
    <location>
        <begin position="73"/>
        <end position="94"/>
    </location>
</feature>
<protein>
    <submittedName>
        <fullName evidence="3">Major facilitator superfamily domain, general substrate transporter</fullName>
    </submittedName>
</protein>
<evidence type="ECO:0000313" key="4">
    <source>
        <dbReference type="Proteomes" id="UP000243975"/>
    </source>
</evidence>
<gene>
    <name evidence="3" type="ORF">Ccrd_020982</name>
</gene>
<comment type="similarity">
    <text evidence="1">Belongs to the major facilitator superfamily. Phosphate:H(+) symporter (TC 2.A.1.9) family.</text>
</comment>
<evidence type="ECO:0000256" key="1">
    <source>
        <dbReference type="ARBA" id="ARBA00044504"/>
    </source>
</evidence>
<dbReference type="OMA" id="THAQECI"/>
<dbReference type="Gene3D" id="1.20.1250.20">
    <property type="entry name" value="MFS general substrate transporter like domains"/>
    <property type="match status" value="1"/>
</dbReference>
<evidence type="ECO:0000313" key="3">
    <source>
        <dbReference type="EMBL" id="KVI00765.1"/>
    </source>
</evidence>
<accession>A0A118K023</accession>
<dbReference type="EMBL" id="LEKV01003278">
    <property type="protein sequence ID" value="KVI00765.1"/>
    <property type="molecule type" value="Genomic_DNA"/>
</dbReference>
<dbReference type="AlphaFoldDB" id="A0A118K023"/>
<dbReference type="Gramene" id="KVI00765">
    <property type="protein sequence ID" value="KVI00765"/>
    <property type="gene ID" value="Ccrd_020982"/>
</dbReference>
<dbReference type="InterPro" id="IPR036259">
    <property type="entry name" value="MFS_trans_sf"/>
</dbReference>
<name>A0A118K023_CYNCS</name>
<dbReference type="Proteomes" id="UP000243975">
    <property type="component" value="Unassembled WGS sequence"/>
</dbReference>
<evidence type="ECO:0000256" key="2">
    <source>
        <dbReference type="SAM" id="Phobius"/>
    </source>
</evidence>
<feature type="transmembrane region" description="Helical" evidence="2">
    <location>
        <begin position="100"/>
        <end position="119"/>
    </location>
</feature>
<dbReference type="PANTHER" id="PTHR11654">
    <property type="entry name" value="OLIGOPEPTIDE TRANSPORTER-RELATED"/>
    <property type="match status" value="1"/>
</dbReference>
<sequence>MAMETSMVFNKYDHHDVNTSSKIPIKGGWKSAIYIIFVEFGERFAYYGVSGNLIMYLTLVLKEPLATAAKNVNIWHGVAAIFPLVGGFMADSYLGRFKTIIFSSFTYLLVGFLFNFVTLS</sequence>
<reference evidence="3 4" key="1">
    <citation type="journal article" date="2016" name="Sci. Rep.">
        <title>The genome sequence of the outbreeding globe artichoke constructed de novo incorporating a phase-aware low-pass sequencing strategy of F1 progeny.</title>
        <authorList>
            <person name="Scaglione D."/>
            <person name="Reyes-Chin-Wo S."/>
            <person name="Acquadro A."/>
            <person name="Froenicke L."/>
            <person name="Portis E."/>
            <person name="Beitel C."/>
            <person name="Tirone M."/>
            <person name="Mauro R."/>
            <person name="Lo Monaco A."/>
            <person name="Mauromicale G."/>
            <person name="Faccioli P."/>
            <person name="Cattivelli L."/>
            <person name="Rieseberg L."/>
            <person name="Michelmore R."/>
            <person name="Lanteri S."/>
        </authorList>
    </citation>
    <scope>NUCLEOTIDE SEQUENCE [LARGE SCALE GENOMIC DNA]</scope>
    <source>
        <strain evidence="3">2C</strain>
    </source>
</reference>
<feature type="transmembrane region" description="Helical" evidence="2">
    <location>
        <begin position="44"/>
        <end position="61"/>
    </location>
</feature>
<keyword evidence="2" id="KW-0812">Transmembrane</keyword>
<dbReference type="SUPFAM" id="SSF103473">
    <property type="entry name" value="MFS general substrate transporter"/>
    <property type="match status" value="1"/>
</dbReference>
<keyword evidence="4" id="KW-1185">Reference proteome</keyword>
<keyword evidence="2" id="KW-0472">Membrane</keyword>
<proteinExistence type="inferred from homology"/>
<comment type="caution">
    <text evidence="3">The sequence shown here is derived from an EMBL/GenBank/DDBJ whole genome shotgun (WGS) entry which is preliminary data.</text>
</comment>